<organism evidence="2 3">
    <name type="scientific">Haloquadratum walsbyi J07HQW1</name>
    <dbReference type="NCBI Taxonomy" id="1238424"/>
    <lineage>
        <taxon>Archaea</taxon>
        <taxon>Methanobacteriati</taxon>
        <taxon>Methanobacteriota</taxon>
        <taxon>Stenosarchaea group</taxon>
        <taxon>Halobacteria</taxon>
        <taxon>Halobacteriales</taxon>
        <taxon>Haloferacaceae</taxon>
        <taxon>Haloquadratum</taxon>
    </lineage>
</organism>
<protein>
    <submittedName>
        <fullName evidence="2">Uncharacterized protein</fullName>
    </submittedName>
</protein>
<keyword evidence="1" id="KW-0812">Transmembrane</keyword>
<dbReference type="HOGENOM" id="CLU_2534574_0_0_2"/>
<keyword evidence="1" id="KW-1133">Transmembrane helix</keyword>
<dbReference type="EMBL" id="KE356560">
    <property type="protein sequence ID" value="ERG91354.1"/>
    <property type="molecule type" value="Genomic_DNA"/>
</dbReference>
<gene>
    <name evidence="2" type="ORF">J07HQW1_01388</name>
</gene>
<name>U1MNF3_9EURY</name>
<evidence type="ECO:0000313" key="3">
    <source>
        <dbReference type="Proteomes" id="UP000030649"/>
    </source>
</evidence>
<evidence type="ECO:0000256" key="1">
    <source>
        <dbReference type="SAM" id="Phobius"/>
    </source>
</evidence>
<accession>U1MNF3</accession>
<reference evidence="2 3" key="1">
    <citation type="journal article" date="2013" name="PLoS ONE">
        <title>Assembly-driven community genomics of a hypersaline microbial ecosystem.</title>
        <authorList>
            <person name="Podell S."/>
            <person name="Ugalde J.A."/>
            <person name="Narasingarao P."/>
            <person name="Banfield J.F."/>
            <person name="Heidelberg K.B."/>
            <person name="Allen E.E."/>
        </authorList>
    </citation>
    <scope>NUCLEOTIDE SEQUENCE [LARGE SCALE GENOMIC DNA]</scope>
    <source>
        <strain evidence="3">J07HQW1</strain>
    </source>
</reference>
<dbReference type="Proteomes" id="UP000030649">
    <property type="component" value="Unassembled WGS sequence"/>
</dbReference>
<dbReference type="AlphaFoldDB" id="U1MNF3"/>
<feature type="transmembrane region" description="Helical" evidence="1">
    <location>
        <begin position="60"/>
        <end position="79"/>
    </location>
</feature>
<evidence type="ECO:0000313" key="2">
    <source>
        <dbReference type="EMBL" id="ERG91354.1"/>
    </source>
</evidence>
<feature type="transmembrane region" description="Helical" evidence="1">
    <location>
        <begin position="35"/>
        <end position="54"/>
    </location>
</feature>
<proteinExistence type="predicted"/>
<keyword evidence="1" id="KW-0472">Membrane</keyword>
<sequence length="81" mass="9003">MIAMIQNMSDIRSKLRSRLLSTDFEAWNNPRRVKLLLPVFVVFGGGLGILIQSSGVLDQIPLPVIWTMFTLLGVTFLAIGD</sequence>